<dbReference type="RefSeq" id="WP_112425723.1">
    <property type="nucleotide sequence ID" value="NZ_MCIF01000002.1"/>
</dbReference>
<accession>A0A328V8Y8</accession>
<dbReference type="Proteomes" id="UP000248706">
    <property type="component" value="Unassembled WGS sequence"/>
</dbReference>
<keyword evidence="2" id="KW-0813">Transport</keyword>
<name>A0A328V8Y8_9CHLR</name>
<proteinExistence type="predicted"/>
<dbReference type="AlphaFoldDB" id="A0A328V8Y8"/>
<comment type="caution">
    <text evidence="7">The sequence shown here is derived from an EMBL/GenBank/DDBJ whole genome shotgun (WGS) entry which is preliminary data.</text>
</comment>
<keyword evidence="3 6" id="KW-0812">Transmembrane</keyword>
<protein>
    <recommendedName>
        <fullName evidence="9">Major facilitator superfamily (MFS) profile domain-containing protein</fullName>
    </recommendedName>
</protein>
<evidence type="ECO:0008006" key="9">
    <source>
        <dbReference type="Google" id="ProtNLM"/>
    </source>
</evidence>
<evidence type="ECO:0000256" key="5">
    <source>
        <dbReference type="ARBA" id="ARBA00023136"/>
    </source>
</evidence>
<evidence type="ECO:0000256" key="1">
    <source>
        <dbReference type="ARBA" id="ARBA00004141"/>
    </source>
</evidence>
<evidence type="ECO:0000313" key="7">
    <source>
        <dbReference type="EMBL" id="RAQ94097.1"/>
    </source>
</evidence>
<dbReference type="PANTHER" id="PTHR42718">
    <property type="entry name" value="MAJOR FACILITATOR SUPERFAMILY MULTIDRUG TRANSPORTER MFSC"/>
    <property type="match status" value="1"/>
</dbReference>
<evidence type="ECO:0000256" key="3">
    <source>
        <dbReference type="ARBA" id="ARBA00022692"/>
    </source>
</evidence>
<sequence length="124" mass="13111">MTLLLLPESRAQGRPDLDPLGLVVSAGGLSLVTAGLIQAGSAGWGESATLLPITGGVLLVGGFFLREYWLTLAQRSRGRPLLDFALLHTISFTRSIILLAVMVLAMTGLLLTIPQFPPAFEAVL</sequence>
<dbReference type="EMBL" id="MCIF01000002">
    <property type="protein sequence ID" value="RAQ94097.1"/>
    <property type="molecule type" value="Genomic_DNA"/>
</dbReference>
<evidence type="ECO:0000313" key="8">
    <source>
        <dbReference type="Proteomes" id="UP000248706"/>
    </source>
</evidence>
<organism evidence="7 8">
    <name type="scientific">Thermogemmatispora tikiterensis</name>
    <dbReference type="NCBI Taxonomy" id="1825093"/>
    <lineage>
        <taxon>Bacteria</taxon>
        <taxon>Bacillati</taxon>
        <taxon>Chloroflexota</taxon>
        <taxon>Ktedonobacteria</taxon>
        <taxon>Thermogemmatisporales</taxon>
        <taxon>Thermogemmatisporaceae</taxon>
        <taxon>Thermogemmatispora</taxon>
    </lineage>
</organism>
<feature type="transmembrane region" description="Helical" evidence="6">
    <location>
        <begin position="96"/>
        <end position="116"/>
    </location>
</feature>
<keyword evidence="8" id="KW-1185">Reference proteome</keyword>
<evidence type="ECO:0000256" key="4">
    <source>
        <dbReference type="ARBA" id="ARBA00022989"/>
    </source>
</evidence>
<feature type="transmembrane region" description="Helical" evidence="6">
    <location>
        <begin position="20"/>
        <end position="44"/>
    </location>
</feature>
<evidence type="ECO:0000256" key="2">
    <source>
        <dbReference type="ARBA" id="ARBA00022448"/>
    </source>
</evidence>
<comment type="subcellular location">
    <subcellularLocation>
        <location evidence="1">Membrane</location>
        <topology evidence="1">Multi-pass membrane protein</topology>
    </subcellularLocation>
</comment>
<keyword evidence="5 6" id="KW-0472">Membrane</keyword>
<evidence type="ECO:0000256" key="6">
    <source>
        <dbReference type="SAM" id="Phobius"/>
    </source>
</evidence>
<gene>
    <name evidence="7" type="ORF">A4R35_01040</name>
</gene>
<dbReference type="PANTHER" id="PTHR42718:SF9">
    <property type="entry name" value="MAJOR FACILITATOR SUPERFAMILY MULTIDRUG TRANSPORTER MFSC"/>
    <property type="match status" value="1"/>
</dbReference>
<keyword evidence="4 6" id="KW-1133">Transmembrane helix</keyword>
<feature type="transmembrane region" description="Helical" evidence="6">
    <location>
        <begin position="50"/>
        <end position="69"/>
    </location>
</feature>
<reference evidence="7 8" key="1">
    <citation type="submission" date="2016-08" db="EMBL/GenBank/DDBJ databases">
        <title>Analysis of Carbohydrate Active Enzymes in Thermogemmatispora T81 Reveals Carbohydrate Degradation Ability.</title>
        <authorList>
            <person name="Tomazini A."/>
            <person name="Lal S."/>
            <person name="Stott M."/>
            <person name="Henrissat B."/>
            <person name="Polikarpov I."/>
            <person name="Sparling R."/>
            <person name="Levin D.B."/>
        </authorList>
    </citation>
    <scope>NUCLEOTIDE SEQUENCE [LARGE SCALE GENOMIC DNA]</scope>
    <source>
        <strain evidence="7 8">T81</strain>
    </source>
</reference>
<dbReference type="GO" id="GO:0016020">
    <property type="term" value="C:membrane"/>
    <property type="evidence" value="ECO:0007669"/>
    <property type="project" value="UniProtKB-SubCell"/>
</dbReference>